<dbReference type="InterPro" id="IPR045473">
    <property type="entry name" value="ASM_C"/>
</dbReference>
<gene>
    <name evidence="4" type="ORF">NQ318_021879</name>
</gene>
<dbReference type="Proteomes" id="UP001162162">
    <property type="component" value="Unassembled WGS sequence"/>
</dbReference>
<reference evidence="4" key="1">
    <citation type="journal article" date="2023" name="Insect Mol. Biol.">
        <title>Genome sequencing provides insights into the evolution of gene families encoding plant cell wall-degrading enzymes in longhorned beetles.</title>
        <authorList>
            <person name="Shin N.R."/>
            <person name="Okamura Y."/>
            <person name="Kirsch R."/>
            <person name="Pauchet Y."/>
        </authorList>
    </citation>
    <scope>NUCLEOTIDE SEQUENCE</scope>
    <source>
        <strain evidence="4">AMC_N1</strain>
    </source>
</reference>
<accession>A0AAV8Z9B8</accession>
<dbReference type="Pfam" id="PF19272">
    <property type="entry name" value="ASMase_C"/>
    <property type="match status" value="1"/>
</dbReference>
<dbReference type="GO" id="GO:0061750">
    <property type="term" value="F:acid sphingomyelin phosphodiesterase activity"/>
    <property type="evidence" value="ECO:0007669"/>
    <property type="project" value="TreeGrafter"/>
</dbReference>
<dbReference type="GO" id="GO:0006685">
    <property type="term" value="P:sphingomyelin catabolic process"/>
    <property type="evidence" value="ECO:0007669"/>
    <property type="project" value="TreeGrafter"/>
</dbReference>
<dbReference type="EMBL" id="JAPWTK010000012">
    <property type="protein sequence ID" value="KAJ8959688.1"/>
    <property type="molecule type" value="Genomic_DNA"/>
</dbReference>
<evidence type="ECO:0000259" key="3">
    <source>
        <dbReference type="Pfam" id="PF19272"/>
    </source>
</evidence>
<dbReference type="GO" id="GO:0005615">
    <property type="term" value="C:extracellular space"/>
    <property type="evidence" value="ECO:0007669"/>
    <property type="project" value="TreeGrafter"/>
</dbReference>
<evidence type="ECO:0000256" key="2">
    <source>
        <dbReference type="ARBA" id="ARBA00023180"/>
    </source>
</evidence>
<comment type="caution">
    <text evidence="4">The sequence shown here is derived from an EMBL/GenBank/DDBJ whole genome shotgun (WGS) entry which is preliminary data.</text>
</comment>
<dbReference type="SUPFAM" id="SSF56300">
    <property type="entry name" value="Metallo-dependent phosphatases"/>
    <property type="match status" value="1"/>
</dbReference>
<name>A0AAV8Z9B8_9CUCU</name>
<dbReference type="Gene3D" id="3.60.21.10">
    <property type="match status" value="1"/>
</dbReference>
<dbReference type="GO" id="GO:0046513">
    <property type="term" value="P:ceramide biosynthetic process"/>
    <property type="evidence" value="ECO:0007669"/>
    <property type="project" value="TreeGrafter"/>
</dbReference>
<proteinExistence type="predicted"/>
<keyword evidence="5" id="KW-1185">Reference proteome</keyword>
<sequence>MRKQRFSREVSTPFRPEKGFRVVVLNSNVCYVVNWWLLNEDEDPYGQLAWLVETLLAAEEAGESVHILMHVPTGNSECLTVWSREFNRIIERFANTIVGHFNGHTHRDELLVYYNSSDSSQAINVAWNGASLTTFTQNNPSYKILQIDDETFDLLDFEEWMFNLTLANSRTDRTVDWYKLYSFKDAYGVDSLEPSDIDNLLNRMTKDHDLLLKYYTYKYRDSPRVANNPCDANCQKNLLCDMTTTVRGKTEQCEKFSNLYDQNS</sequence>
<protein>
    <recommendedName>
        <fullName evidence="3">Sphingomyelin phosphodiesterase C-terminal domain-containing protein</fullName>
    </recommendedName>
</protein>
<evidence type="ECO:0000313" key="5">
    <source>
        <dbReference type="Proteomes" id="UP001162162"/>
    </source>
</evidence>
<dbReference type="PANTHER" id="PTHR10340:SF29">
    <property type="entry name" value="SPHINGOMYELIN PHOSPHODIESTERASE"/>
    <property type="match status" value="1"/>
</dbReference>
<organism evidence="4 5">
    <name type="scientific">Aromia moschata</name>
    <dbReference type="NCBI Taxonomy" id="1265417"/>
    <lineage>
        <taxon>Eukaryota</taxon>
        <taxon>Metazoa</taxon>
        <taxon>Ecdysozoa</taxon>
        <taxon>Arthropoda</taxon>
        <taxon>Hexapoda</taxon>
        <taxon>Insecta</taxon>
        <taxon>Pterygota</taxon>
        <taxon>Neoptera</taxon>
        <taxon>Endopterygota</taxon>
        <taxon>Coleoptera</taxon>
        <taxon>Polyphaga</taxon>
        <taxon>Cucujiformia</taxon>
        <taxon>Chrysomeloidea</taxon>
        <taxon>Cerambycidae</taxon>
        <taxon>Cerambycinae</taxon>
        <taxon>Callichromatini</taxon>
        <taxon>Aromia</taxon>
    </lineage>
</organism>
<keyword evidence="1" id="KW-0378">Hydrolase</keyword>
<keyword evidence="2" id="KW-0325">Glycoprotein</keyword>
<dbReference type="InterPro" id="IPR029052">
    <property type="entry name" value="Metallo-depent_PP-like"/>
</dbReference>
<dbReference type="AlphaFoldDB" id="A0AAV8Z9B8"/>
<evidence type="ECO:0000313" key="4">
    <source>
        <dbReference type="EMBL" id="KAJ8959688.1"/>
    </source>
</evidence>
<dbReference type="PANTHER" id="PTHR10340">
    <property type="entry name" value="SPHINGOMYELIN PHOSPHODIESTERASE"/>
    <property type="match status" value="1"/>
</dbReference>
<feature type="domain" description="Sphingomyelin phosphodiesterase C-terminal" evidence="3">
    <location>
        <begin position="133"/>
        <end position="243"/>
    </location>
</feature>
<evidence type="ECO:0000256" key="1">
    <source>
        <dbReference type="ARBA" id="ARBA00022801"/>
    </source>
</evidence>
<dbReference type="GO" id="GO:0016020">
    <property type="term" value="C:membrane"/>
    <property type="evidence" value="ECO:0007669"/>
    <property type="project" value="GOC"/>
</dbReference>
<dbReference type="GO" id="GO:0005764">
    <property type="term" value="C:lysosome"/>
    <property type="evidence" value="ECO:0007669"/>
    <property type="project" value="TreeGrafter"/>
</dbReference>